<dbReference type="InterPro" id="IPR015927">
    <property type="entry name" value="Peptidase_S24_S26A/B/C"/>
</dbReference>
<dbReference type="Proteomes" id="UP000282289">
    <property type="component" value="Unassembled WGS sequence"/>
</dbReference>
<comment type="caution">
    <text evidence="3">The sequence shown here is derived from an EMBL/GenBank/DDBJ whole genome shotgun (WGS) entry which is preliminary data.</text>
</comment>
<dbReference type="SUPFAM" id="SSF47413">
    <property type="entry name" value="lambda repressor-like DNA-binding domains"/>
    <property type="match status" value="1"/>
</dbReference>
<keyword evidence="1" id="KW-1133">Transmembrane helix</keyword>
<dbReference type="SMART" id="SM00530">
    <property type="entry name" value="HTH_XRE"/>
    <property type="match status" value="1"/>
</dbReference>
<dbReference type="Gene3D" id="2.10.109.10">
    <property type="entry name" value="Umud Fragment, subunit A"/>
    <property type="match status" value="1"/>
</dbReference>
<dbReference type="GO" id="GO:0003677">
    <property type="term" value="F:DNA binding"/>
    <property type="evidence" value="ECO:0007669"/>
    <property type="project" value="InterPro"/>
</dbReference>
<evidence type="ECO:0000313" key="4">
    <source>
        <dbReference type="Proteomes" id="UP000282289"/>
    </source>
</evidence>
<dbReference type="AlphaFoldDB" id="A0A7Z6XY48"/>
<dbReference type="EMBL" id="RBQT01000022">
    <property type="protein sequence ID" value="RMP83494.1"/>
    <property type="molecule type" value="Genomic_DNA"/>
</dbReference>
<reference evidence="3 4" key="1">
    <citation type="submission" date="2018-08" db="EMBL/GenBank/DDBJ databases">
        <title>Recombination of ecologically and evolutionarily significant loci maintains genetic cohesion in the Pseudomonas syringae species complex.</title>
        <authorList>
            <person name="Dillon M."/>
            <person name="Thakur S."/>
            <person name="Almeida R.N.D."/>
            <person name="Weir B.S."/>
            <person name="Guttman D.S."/>
        </authorList>
    </citation>
    <scope>NUCLEOTIDE SEQUENCE [LARGE SCALE GENOMIC DNA]</scope>
    <source>
        <strain evidence="3 4">ICMP 19589</strain>
    </source>
</reference>
<dbReference type="Gene3D" id="1.10.260.40">
    <property type="entry name" value="lambda repressor-like DNA-binding domains"/>
    <property type="match status" value="1"/>
</dbReference>
<sequence length="413" mass="44977">MTKGWRGHGQAPGGVTYKSRYVREQAVSAQAGRASLFQDFAEAGHTPLVPLSVKTRANENGLLMQAVRRTLNALSAVAFLEFLVAAARARVVATYIFQGVAHRFLVGMPAVRTVHVAMLVVVMIVIMVVVAIGAMNMGLLVHRFYSANKSGAHYPANRDEAVSTYFDSHITANLSMLIFSGVFQRLCIFMRRANLMTRQERIARAIAASGMKKGEIAAQCGVANSAVTQWISGESKSLRPENLYALARATGFRAEWLAIGEGPEKDAPFDANVALIDQPNMSFRYPVISWVSAGSWEEAVEPYPDGFSDRYEISDYDSKGPAFWLEVKGDSMTAPTGVSVPEGMMILVDTEADVQPGKLVIAKLPASNEATFKKLVEDGGTRYLKPLNPAYKMIECGADCRIIGVAVRMTARL</sequence>
<dbReference type="InterPro" id="IPR039418">
    <property type="entry name" value="LexA-like"/>
</dbReference>
<keyword evidence="1" id="KW-0472">Membrane</keyword>
<feature type="transmembrane region" description="Helical" evidence="1">
    <location>
        <begin position="117"/>
        <end position="141"/>
    </location>
</feature>
<accession>A0A7Z6XY48</accession>
<dbReference type="PANTHER" id="PTHR33516">
    <property type="entry name" value="LEXA REPRESSOR"/>
    <property type="match status" value="1"/>
</dbReference>
<dbReference type="SUPFAM" id="SSF51306">
    <property type="entry name" value="LexA/Signal peptidase"/>
    <property type="match status" value="1"/>
</dbReference>
<proteinExistence type="predicted"/>
<dbReference type="InterPro" id="IPR010982">
    <property type="entry name" value="Lambda_DNA-bd_dom_sf"/>
</dbReference>
<dbReference type="InterPro" id="IPR050077">
    <property type="entry name" value="LexA_repressor"/>
</dbReference>
<organism evidence="3 4">
    <name type="scientific">Pseudomonas syringae pv. actinidiae</name>
    <dbReference type="NCBI Taxonomy" id="103796"/>
    <lineage>
        <taxon>Bacteria</taxon>
        <taxon>Pseudomonadati</taxon>
        <taxon>Pseudomonadota</taxon>
        <taxon>Gammaproteobacteria</taxon>
        <taxon>Pseudomonadales</taxon>
        <taxon>Pseudomonadaceae</taxon>
        <taxon>Pseudomonas</taxon>
        <taxon>Pseudomonas syringae</taxon>
    </lineage>
</organism>
<dbReference type="CDD" id="cd00093">
    <property type="entry name" value="HTH_XRE"/>
    <property type="match status" value="1"/>
</dbReference>
<keyword evidence="1" id="KW-0812">Transmembrane</keyword>
<gene>
    <name evidence="3" type="ORF">ALQ15_115237</name>
</gene>
<dbReference type="InterPro" id="IPR001387">
    <property type="entry name" value="Cro/C1-type_HTH"/>
</dbReference>
<dbReference type="InterPro" id="IPR036286">
    <property type="entry name" value="LexA/Signal_pep-like_sf"/>
</dbReference>
<dbReference type="PANTHER" id="PTHR33516:SF2">
    <property type="entry name" value="LEXA REPRESSOR-RELATED"/>
    <property type="match status" value="1"/>
</dbReference>
<name>A0A7Z6XY48_PSESF</name>
<dbReference type="Pfam" id="PF00717">
    <property type="entry name" value="Peptidase_S24"/>
    <property type="match status" value="1"/>
</dbReference>
<dbReference type="PROSITE" id="PS50943">
    <property type="entry name" value="HTH_CROC1"/>
    <property type="match status" value="1"/>
</dbReference>
<evidence type="ECO:0000313" key="3">
    <source>
        <dbReference type="EMBL" id="RMP83494.1"/>
    </source>
</evidence>
<feature type="domain" description="HTH cro/C1-type" evidence="2">
    <location>
        <begin position="202"/>
        <end position="257"/>
    </location>
</feature>
<evidence type="ECO:0000259" key="2">
    <source>
        <dbReference type="PROSITE" id="PS50943"/>
    </source>
</evidence>
<protein>
    <submittedName>
        <fullName evidence="3">Repressor protein c2</fullName>
    </submittedName>
</protein>
<dbReference type="CDD" id="cd06529">
    <property type="entry name" value="S24_LexA-like"/>
    <property type="match status" value="1"/>
</dbReference>
<evidence type="ECO:0000256" key="1">
    <source>
        <dbReference type="SAM" id="Phobius"/>
    </source>
</evidence>
<dbReference type="Pfam" id="PF01381">
    <property type="entry name" value="HTH_3"/>
    <property type="match status" value="1"/>
</dbReference>